<feature type="transmembrane region" description="Helical" evidence="6">
    <location>
        <begin position="130"/>
        <end position="150"/>
    </location>
</feature>
<evidence type="ECO:0000256" key="4">
    <source>
        <dbReference type="ARBA" id="ARBA00022989"/>
    </source>
</evidence>
<keyword evidence="3 6" id="KW-0812">Transmembrane</keyword>
<gene>
    <name evidence="7" type="ORF">WKW77_23135</name>
</gene>
<keyword evidence="2" id="KW-1003">Cell membrane</keyword>
<organism evidence="7 8">
    <name type="scientific">Variovorax ureilyticus</name>
    <dbReference type="NCBI Taxonomy" id="1836198"/>
    <lineage>
        <taxon>Bacteria</taxon>
        <taxon>Pseudomonadati</taxon>
        <taxon>Pseudomonadota</taxon>
        <taxon>Betaproteobacteria</taxon>
        <taxon>Burkholderiales</taxon>
        <taxon>Comamonadaceae</taxon>
        <taxon>Variovorax</taxon>
    </lineage>
</organism>
<evidence type="ECO:0000256" key="3">
    <source>
        <dbReference type="ARBA" id="ARBA00022692"/>
    </source>
</evidence>
<dbReference type="PANTHER" id="PTHR30482">
    <property type="entry name" value="HIGH-AFFINITY BRANCHED-CHAIN AMINO ACID TRANSPORT SYSTEM PERMEASE"/>
    <property type="match status" value="1"/>
</dbReference>
<name>A0ABU8VK04_9BURK</name>
<comment type="caution">
    <text evidence="7">The sequence shown here is derived from an EMBL/GenBank/DDBJ whole genome shotgun (WGS) entry which is preliminary data.</text>
</comment>
<feature type="transmembrane region" description="Helical" evidence="6">
    <location>
        <begin position="102"/>
        <end position="123"/>
    </location>
</feature>
<proteinExistence type="predicted"/>
<evidence type="ECO:0000256" key="2">
    <source>
        <dbReference type="ARBA" id="ARBA00022475"/>
    </source>
</evidence>
<evidence type="ECO:0000256" key="5">
    <source>
        <dbReference type="ARBA" id="ARBA00023136"/>
    </source>
</evidence>
<keyword evidence="5 6" id="KW-0472">Membrane</keyword>
<feature type="transmembrane region" description="Helical" evidence="6">
    <location>
        <begin position="12"/>
        <end position="32"/>
    </location>
</feature>
<dbReference type="InterPro" id="IPR043428">
    <property type="entry name" value="LivM-like"/>
</dbReference>
<dbReference type="RefSeq" id="WP_340359232.1">
    <property type="nucleotide sequence ID" value="NZ_JBBKZU010000011.1"/>
</dbReference>
<dbReference type="Pfam" id="PF02653">
    <property type="entry name" value="BPD_transp_2"/>
    <property type="match status" value="1"/>
</dbReference>
<keyword evidence="8" id="KW-1185">Reference proteome</keyword>
<evidence type="ECO:0000256" key="1">
    <source>
        <dbReference type="ARBA" id="ARBA00004651"/>
    </source>
</evidence>
<dbReference type="CDD" id="cd06581">
    <property type="entry name" value="TM_PBP1_LivM_like"/>
    <property type="match status" value="1"/>
</dbReference>
<evidence type="ECO:0000256" key="6">
    <source>
        <dbReference type="SAM" id="Phobius"/>
    </source>
</evidence>
<dbReference type="Proteomes" id="UP001365846">
    <property type="component" value="Unassembled WGS sequence"/>
</dbReference>
<feature type="transmembrane region" description="Helical" evidence="6">
    <location>
        <begin position="63"/>
        <end position="82"/>
    </location>
</feature>
<comment type="subcellular location">
    <subcellularLocation>
        <location evidence="1">Cell membrane</location>
        <topology evidence="1">Multi-pass membrane protein</topology>
    </subcellularLocation>
</comment>
<feature type="transmembrane region" description="Helical" evidence="6">
    <location>
        <begin position="213"/>
        <end position="236"/>
    </location>
</feature>
<evidence type="ECO:0000313" key="7">
    <source>
        <dbReference type="EMBL" id="MEJ8813999.1"/>
    </source>
</evidence>
<evidence type="ECO:0000313" key="8">
    <source>
        <dbReference type="Proteomes" id="UP001365846"/>
    </source>
</evidence>
<feature type="transmembrane region" description="Helical" evidence="6">
    <location>
        <begin position="170"/>
        <end position="192"/>
    </location>
</feature>
<keyword evidence="4 6" id="KW-1133">Transmembrane helix</keyword>
<reference evidence="7 8" key="1">
    <citation type="submission" date="2024-03" db="EMBL/GenBank/DDBJ databases">
        <title>Novel species of the genus Variovorax.</title>
        <authorList>
            <person name="Liu Q."/>
            <person name="Xin Y.-H."/>
        </authorList>
    </citation>
    <scope>NUCLEOTIDE SEQUENCE [LARGE SCALE GENOMIC DNA]</scope>
    <source>
        <strain evidence="7 8">KACC 18899</strain>
    </source>
</reference>
<sequence>MSSAIDHRRLSTPVILCLGLFVISASVALLGSDGLQRTATEMLIRVVTVVGLYIFIGHSGVMSFGHIAFMGVGAYGVAWTSMDPSLKQYVLTGLPGFLKHAALPWIPASLVSALLAALVALAVGSVILRLVGIAASIATFSLLAIFNVVYSNWDSVTAGTSSIVGIPTPVGLWEALGFACAAVAIAHAHAVSRHGLALRAVREEPVAARSCGVDAYWQLLVAFVLSAFVCGLSGALDAQYLGVVNPDAYYLGRTFVCLAMLVIGGVSSLSGAVTGAVVISALIEFLVRLEKGFSIGSYLLQAPNGTQEIMVGLAMIVTLILRPRGLLGRHEFGWRCAATNTQSPVAVPLVSPRSA</sequence>
<dbReference type="EMBL" id="JBBKZU010000011">
    <property type="protein sequence ID" value="MEJ8813999.1"/>
    <property type="molecule type" value="Genomic_DNA"/>
</dbReference>
<dbReference type="PANTHER" id="PTHR30482:SF20">
    <property type="entry name" value="HIGH-AFFINITY BRANCHED-CHAIN AMINO ACID TRANSPORT SYSTEM PERMEASE PROTEIN LIVM"/>
    <property type="match status" value="1"/>
</dbReference>
<dbReference type="InterPro" id="IPR001851">
    <property type="entry name" value="ABC_transp_permease"/>
</dbReference>
<protein>
    <submittedName>
        <fullName evidence="7">Branched-chain amino acid ABC transporter permease</fullName>
    </submittedName>
</protein>
<accession>A0ABU8VK04</accession>